<dbReference type="Proteomes" id="UP000037035">
    <property type="component" value="Unassembled WGS sequence"/>
</dbReference>
<reference evidence="1 2" key="1">
    <citation type="submission" date="2015-08" db="EMBL/GenBank/DDBJ databases">
        <title>Next Generation Sequencing and Analysis of the Genome of Puccinia sorghi L Schw, the Causal Agent of Maize Common Rust.</title>
        <authorList>
            <person name="Rochi L."/>
            <person name="Burguener G."/>
            <person name="Darino M."/>
            <person name="Turjanski A."/>
            <person name="Kreff E."/>
            <person name="Dieguez M.J."/>
            <person name="Sacco F."/>
        </authorList>
    </citation>
    <scope>NUCLEOTIDE SEQUENCE [LARGE SCALE GENOMIC DNA]</scope>
    <source>
        <strain evidence="1 2">RO10H11247</strain>
    </source>
</reference>
<dbReference type="EMBL" id="LAVV01007966">
    <property type="protein sequence ID" value="KNZ54180.1"/>
    <property type="molecule type" value="Genomic_DNA"/>
</dbReference>
<evidence type="ECO:0000313" key="2">
    <source>
        <dbReference type="Proteomes" id="UP000037035"/>
    </source>
</evidence>
<name>A0A0L6V1Z8_9BASI</name>
<sequence>MYHVLVPQTTICTPNRHSGSERNLTTSNSRTGWTARRIFRSASPWQLPKSPPVHVFIFSDLVLLVTKRKNSVRLIRSATTRLQWKKSSPVASYLLVDQVGRACRGCVREAWCV</sequence>
<evidence type="ECO:0000313" key="1">
    <source>
        <dbReference type="EMBL" id="KNZ54180.1"/>
    </source>
</evidence>
<dbReference type="VEuPathDB" id="FungiDB:VP01_3017g5"/>
<accession>A0A0L6V1Z8</accession>
<dbReference type="AlphaFoldDB" id="A0A0L6V1Z8"/>
<organism evidence="1 2">
    <name type="scientific">Puccinia sorghi</name>
    <dbReference type="NCBI Taxonomy" id="27349"/>
    <lineage>
        <taxon>Eukaryota</taxon>
        <taxon>Fungi</taxon>
        <taxon>Dikarya</taxon>
        <taxon>Basidiomycota</taxon>
        <taxon>Pucciniomycotina</taxon>
        <taxon>Pucciniomycetes</taxon>
        <taxon>Pucciniales</taxon>
        <taxon>Pucciniaceae</taxon>
        <taxon>Puccinia</taxon>
    </lineage>
</organism>
<proteinExistence type="predicted"/>
<protein>
    <submittedName>
        <fullName evidence="1">Uncharacterized protein</fullName>
    </submittedName>
</protein>
<gene>
    <name evidence="1" type="ORF">VP01_3017g5</name>
</gene>
<comment type="caution">
    <text evidence="1">The sequence shown here is derived from an EMBL/GenBank/DDBJ whole genome shotgun (WGS) entry which is preliminary data.</text>
</comment>
<keyword evidence="2" id="KW-1185">Reference proteome</keyword>